<sequence>MISGTATKDPVKKALILSLAVSAVSLSMKIGAFFVTGSTAALSDSLESVVHFFAVAFVVYGYYLSLKPADDDHHYGHERIELLSVGAEGAIIVAAAFTIVYYAVQSMITGIVIENMGTGLIMLIGAALINLALGSYVVSVGKKHNSMIAISNGKHTLTDVWTSTGVVAALVIIHFTGWLFIDIIISLGIAAYISFEGYRLLRFSVKGIMDERNPETDAALRGVLDGELPGHITGWHHLRHRTSGRTTWVELHLVFADNISLEAAHADATRLERSLIDALKTDGVITLHLEPQTAHDTDHQILRGANKKKKLDEFA</sequence>
<keyword evidence="5 7" id="KW-1133">Transmembrane helix</keyword>
<evidence type="ECO:0000256" key="7">
    <source>
        <dbReference type="SAM" id="Phobius"/>
    </source>
</evidence>
<keyword evidence="3" id="KW-0813">Transport</keyword>
<organism evidence="10 11">
    <name type="scientific">Cyclonatronum proteinivorum</name>
    <dbReference type="NCBI Taxonomy" id="1457365"/>
    <lineage>
        <taxon>Bacteria</taxon>
        <taxon>Pseudomonadati</taxon>
        <taxon>Balneolota</taxon>
        <taxon>Balneolia</taxon>
        <taxon>Balneolales</taxon>
        <taxon>Cyclonatronaceae</taxon>
        <taxon>Cyclonatronum</taxon>
    </lineage>
</organism>
<evidence type="ECO:0000256" key="1">
    <source>
        <dbReference type="ARBA" id="ARBA00004141"/>
    </source>
</evidence>
<dbReference type="InterPro" id="IPR036837">
    <property type="entry name" value="Cation_efflux_CTD_sf"/>
</dbReference>
<comment type="similarity">
    <text evidence="2">Belongs to the cation diffusion facilitator (CDF) transporter (TC 2.A.4) family.</text>
</comment>
<dbReference type="InterPro" id="IPR050291">
    <property type="entry name" value="CDF_Transporter"/>
</dbReference>
<dbReference type="SUPFAM" id="SSF160240">
    <property type="entry name" value="Cation efflux protein cytoplasmic domain-like"/>
    <property type="match status" value="1"/>
</dbReference>
<evidence type="ECO:0000313" key="10">
    <source>
        <dbReference type="EMBL" id="AXJ01942.1"/>
    </source>
</evidence>
<dbReference type="Proteomes" id="UP000254808">
    <property type="component" value="Chromosome"/>
</dbReference>
<feature type="transmembrane region" description="Helical" evidence="7">
    <location>
        <begin position="85"/>
        <end position="104"/>
    </location>
</feature>
<dbReference type="PANTHER" id="PTHR43840:SF15">
    <property type="entry name" value="MITOCHONDRIAL METAL TRANSPORTER 1-RELATED"/>
    <property type="match status" value="1"/>
</dbReference>
<dbReference type="InterPro" id="IPR027470">
    <property type="entry name" value="Cation_efflux_CTD"/>
</dbReference>
<feature type="transmembrane region" description="Helical" evidence="7">
    <location>
        <begin position="48"/>
        <end position="65"/>
    </location>
</feature>
<dbReference type="GO" id="GO:0006882">
    <property type="term" value="P:intracellular zinc ion homeostasis"/>
    <property type="evidence" value="ECO:0007669"/>
    <property type="project" value="TreeGrafter"/>
</dbReference>
<feature type="domain" description="Cation efflux protein transmembrane" evidence="8">
    <location>
        <begin position="15"/>
        <end position="208"/>
    </location>
</feature>
<keyword evidence="4 7" id="KW-0812">Transmembrane</keyword>
<protein>
    <submittedName>
        <fullName evidence="10">Cation diffusion facilitator family transporter</fullName>
    </submittedName>
</protein>
<evidence type="ECO:0000256" key="2">
    <source>
        <dbReference type="ARBA" id="ARBA00008114"/>
    </source>
</evidence>
<evidence type="ECO:0000259" key="8">
    <source>
        <dbReference type="Pfam" id="PF01545"/>
    </source>
</evidence>
<dbReference type="GO" id="GO:0015086">
    <property type="term" value="F:cadmium ion transmembrane transporter activity"/>
    <property type="evidence" value="ECO:0007669"/>
    <property type="project" value="TreeGrafter"/>
</dbReference>
<evidence type="ECO:0000313" key="11">
    <source>
        <dbReference type="Proteomes" id="UP000254808"/>
    </source>
</evidence>
<dbReference type="GO" id="GO:0015341">
    <property type="term" value="F:zinc efflux antiporter activity"/>
    <property type="evidence" value="ECO:0007669"/>
    <property type="project" value="TreeGrafter"/>
</dbReference>
<dbReference type="SUPFAM" id="SSF161111">
    <property type="entry name" value="Cation efflux protein transmembrane domain-like"/>
    <property type="match status" value="1"/>
</dbReference>
<feature type="transmembrane region" description="Helical" evidence="7">
    <location>
        <begin position="166"/>
        <end position="193"/>
    </location>
</feature>
<dbReference type="GO" id="GO:0015093">
    <property type="term" value="F:ferrous iron transmembrane transporter activity"/>
    <property type="evidence" value="ECO:0007669"/>
    <property type="project" value="TreeGrafter"/>
</dbReference>
<evidence type="ECO:0000256" key="6">
    <source>
        <dbReference type="ARBA" id="ARBA00023136"/>
    </source>
</evidence>
<accession>A0A345UN90</accession>
<dbReference type="RefSeq" id="WP_114985085.1">
    <property type="nucleotide sequence ID" value="NZ_CP027806.1"/>
</dbReference>
<dbReference type="Pfam" id="PF01545">
    <property type="entry name" value="Cation_efflux"/>
    <property type="match status" value="1"/>
</dbReference>
<feature type="transmembrane region" description="Helical" evidence="7">
    <location>
        <begin position="116"/>
        <end position="138"/>
    </location>
</feature>
<feature type="domain" description="Cation efflux protein cytoplasmic" evidence="9">
    <location>
        <begin position="232"/>
        <end position="291"/>
    </location>
</feature>
<evidence type="ECO:0000256" key="4">
    <source>
        <dbReference type="ARBA" id="ARBA00022692"/>
    </source>
</evidence>
<dbReference type="Gene3D" id="3.30.70.1350">
    <property type="entry name" value="Cation efflux protein, cytoplasmic domain"/>
    <property type="match status" value="1"/>
</dbReference>
<dbReference type="InterPro" id="IPR058533">
    <property type="entry name" value="Cation_efflux_TM"/>
</dbReference>
<dbReference type="AlphaFoldDB" id="A0A345UN90"/>
<gene>
    <name evidence="10" type="ORF">CYPRO_2700</name>
</gene>
<evidence type="ECO:0000259" key="9">
    <source>
        <dbReference type="Pfam" id="PF16916"/>
    </source>
</evidence>
<evidence type="ECO:0000256" key="5">
    <source>
        <dbReference type="ARBA" id="ARBA00022989"/>
    </source>
</evidence>
<dbReference type="NCBIfam" id="TIGR01297">
    <property type="entry name" value="CDF"/>
    <property type="match status" value="1"/>
</dbReference>
<dbReference type="OrthoDB" id="9806522at2"/>
<proteinExistence type="inferred from homology"/>
<dbReference type="Gene3D" id="1.20.1510.10">
    <property type="entry name" value="Cation efflux protein transmembrane domain"/>
    <property type="match status" value="1"/>
</dbReference>
<dbReference type="EMBL" id="CP027806">
    <property type="protein sequence ID" value="AXJ01942.1"/>
    <property type="molecule type" value="Genomic_DNA"/>
</dbReference>
<feature type="transmembrane region" description="Helical" evidence="7">
    <location>
        <begin position="15"/>
        <end position="36"/>
    </location>
</feature>
<dbReference type="InterPro" id="IPR002524">
    <property type="entry name" value="Cation_efflux"/>
</dbReference>
<name>A0A345UN90_9BACT</name>
<keyword evidence="11" id="KW-1185">Reference proteome</keyword>
<dbReference type="PANTHER" id="PTHR43840">
    <property type="entry name" value="MITOCHONDRIAL METAL TRANSPORTER 1-RELATED"/>
    <property type="match status" value="1"/>
</dbReference>
<evidence type="ECO:0000256" key="3">
    <source>
        <dbReference type="ARBA" id="ARBA00022448"/>
    </source>
</evidence>
<dbReference type="KEGG" id="cprv:CYPRO_2700"/>
<keyword evidence="6 7" id="KW-0472">Membrane</keyword>
<dbReference type="GO" id="GO:0005886">
    <property type="term" value="C:plasma membrane"/>
    <property type="evidence" value="ECO:0007669"/>
    <property type="project" value="TreeGrafter"/>
</dbReference>
<dbReference type="InterPro" id="IPR027469">
    <property type="entry name" value="Cation_efflux_TMD_sf"/>
</dbReference>
<comment type="subcellular location">
    <subcellularLocation>
        <location evidence="1">Membrane</location>
        <topology evidence="1">Multi-pass membrane protein</topology>
    </subcellularLocation>
</comment>
<reference evidence="10 11" key="1">
    <citation type="submission" date="2018-03" db="EMBL/GenBank/DDBJ databases">
        <title>Phenotypic and genomic properties of Cyclonatronum proteinivorum gen. nov., sp. nov., a haloalkaliphilic bacteroidete from soda lakes possessing Na+-translocating rhodopsin.</title>
        <authorList>
            <person name="Toshchakov S.V."/>
            <person name="Korzhenkov A."/>
            <person name="Samarov N.I."/>
            <person name="Kublanov I.V."/>
            <person name="Muntyan M.S."/>
            <person name="Sorokin D.Y."/>
        </authorList>
    </citation>
    <scope>NUCLEOTIDE SEQUENCE [LARGE SCALE GENOMIC DNA]</scope>
    <source>
        <strain evidence="10 11">Omega</strain>
    </source>
</reference>
<dbReference type="Pfam" id="PF16916">
    <property type="entry name" value="ZT_dimer"/>
    <property type="match status" value="1"/>
</dbReference>